<organism evidence="1 2">
    <name type="scientific">Monilinia vaccinii-corymbosi</name>
    <dbReference type="NCBI Taxonomy" id="61207"/>
    <lineage>
        <taxon>Eukaryota</taxon>
        <taxon>Fungi</taxon>
        <taxon>Dikarya</taxon>
        <taxon>Ascomycota</taxon>
        <taxon>Pezizomycotina</taxon>
        <taxon>Leotiomycetes</taxon>
        <taxon>Helotiales</taxon>
        <taxon>Sclerotiniaceae</taxon>
        <taxon>Monilinia</taxon>
    </lineage>
</organism>
<reference evidence="1" key="1">
    <citation type="submission" date="2020-10" db="EMBL/GenBank/DDBJ databases">
        <title>Genome Sequence of Monilinia vaccinii-corymbosi Sheds Light on Mummy Berry Disease Infection of Blueberry and Mating Type.</title>
        <authorList>
            <person name="Yow A.G."/>
            <person name="Zhang Y."/>
            <person name="Bansal K."/>
            <person name="Eacker S.M."/>
            <person name="Sullivan S."/>
            <person name="Liachko I."/>
            <person name="Cubeta M.A."/>
            <person name="Rollins J.A."/>
            <person name="Ashrafi H."/>
        </authorList>
    </citation>
    <scope>NUCLEOTIDE SEQUENCE</scope>
    <source>
        <strain evidence="1">RL-1</strain>
    </source>
</reference>
<accession>A0A8A3PGT8</accession>
<evidence type="ECO:0000313" key="1">
    <source>
        <dbReference type="EMBL" id="QSZ34206.1"/>
    </source>
</evidence>
<evidence type="ECO:0000313" key="2">
    <source>
        <dbReference type="Proteomes" id="UP000672032"/>
    </source>
</evidence>
<evidence type="ECO:0008006" key="3">
    <source>
        <dbReference type="Google" id="ProtNLM"/>
    </source>
</evidence>
<dbReference type="Proteomes" id="UP000672032">
    <property type="component" value="Chromosome 4"/>
</dbReference>
<sequence>MDHSEPSSGIAMSVPGHDARTALQTTHTWLSNPSSQNDYTKNAEDDFLGNLALQIPPSRLDFPAVASFSPANDGFEHELPAFERYHAERVPLQSFSDYKEASNYGFAPKHPQQQRLRQEKKTRMLECTCLERFSLCLMTCIICKKLVSVNSKTLQSEKQGGSSEVSNRNYTKSIPGLNLAVENWQQEQTSRAAVRVGDFKVDSEIAGRLRLYVILEDVERLRTLMERLSGRSTDENLTAILHGLLERLDKCPFGANIMLNS</sequence>
<dbReference type="OrthoDB" id="2328572at2759"/>
<proteinExistence type="predicted"/>
<gene>
    <name evidence="1" type="ORF">DSL72_005795</name>
</gene>
<name>A0A8A3PGT8_9HELO</name>
<protein>
    <recommendedName>
        <fullName evidence="3">Aflatoxin regulatory protein domain-containing protein</fullName>
    </recommendedName>
</protein>
<dbReference type="EMBL" id="CP063408">
    <property type="protein sequence ID" value="QSZ34206.1"/>
    <property type="molecule type" value="Genomic_DNA"/>
</dbReference>
<dbReference type="AlphaFoldDB" id="A0A8A3PGT8"/>
<keyword evidence="2" id="KW-1185">Reference proteome</keyword>